<dbReference type="AlphaFoldDB" id="A0A2K1R0B9"/>
<dbReference type="Gene3D" id="6.10.250.3180">
    <property type="match status" value="1"/>
</dbReference>
<protein>
    <recommendedName>
        <fullName evidence="4">Elongin-A</fullName>
    </recommendedName>
</protein>
<comment type="caution">
    <text evidence="2">The sequence shown here is derived from an EMBL/GenBank/DDBJ whole genome shotgun (WGS) entry which is preliminary data.</text>
</comment>
<evidence type="ECO:0000256" key="1">
    <source>
        <dbReference type="SAM" id="MobiDB-lite"/>
    </source>
</evidence>
<dbReference type="OrthoDB" id="21513at2759"/>
<feature type="compositionally biased region" description="Polar residues" evidence="1">
    <location>
        <begin position="233"/>
        <end position="244"/>
    </location>
</feature>
<feature type="region of interest" description="Disordered" evidence="1">
    <location>
        <begin position="231"/>
        <end position="262"/>
    </location>
</feature>
<keyword evidence="3" id="KW-1185">Reference proteome</keyword>
<gene>
    <name evidence="2" type="ORF">CAC42_2986</name>
</gene>
<organism evidence="2 3">
    <name type="scientific">Sphaceloma murrayae</name>
    <dbReference type="NCBI Taxonomy" id="2082308"/>
    <lineage>
        <taxon>Eukaryota</taxon>
        <taxon>Fungi</taxon>
        <taxon>Dikarya</taxon>
        <taxon>Ascomycota</taxon>
        <taxon>Pezizomycotina</taxon>
        <taxon>Dothideomycetes</taxon>
        <taxon>Dothideomycetidae</taxon>
        <taxon>Myriangiales</taxon>
        <taxon>Elsinoaceae</taxon>
        <taxon>Sphaceloma</taxon>
    </lineage>
</organism>
<name>A0A2K1R0B9_9PEZI</name>
<evidence type="ECO:0008006" key="4">
    <source>
        <dbReference type="Google" id="ProtNLM"/>
    </source>
</evidence>
<reference evidence="2 3" key="1">
    <citation type="submission" date="2017-06" db="EMBL/GenBank/DDBJ databases">
        <title>Draft genome sequence of a variant of Elsinoe murrayae.</title>
        <authorList>
            <person name="Cheng Q."/>
        </authorList>
    </citation>
    <scope>NUCLEOTIDE SEQUENCE [LARGE SCALE GENOMIC DNA]</scope>
    <source>
        <strain evidence="2 3">CQ-2017a</strain>
    </source>
</reference>
<feature type="region of interest" description="Disordered" evidence="1">
    <location>
        <begin position="295"/>
        <end position="387"/>
    </location>
</feature>
<proteinExistence type="predicted"/>
<dbReference type="Pfam" id="PF06881">
    <property type="entry name" value="Elongin_A"/>
    <property type="match status" value="1"/>
</dbReference>
<feature type="compositionally biased region" description="Low complexity" evidence="1">
    <location>
        <begin position="298"/>
        <end position="307"/>
    </location>
</feature>
<dbReference type="GO" id="GO:0006368">
    <property type="term" value="P:transcription elongation by RNA polymerase II"/>
    <property type="evidence" value="ECO:0007669"/>
    <property type="project" value="InterPro"/>
</dbReference>
<accession>A0A2K1R0B9</accession>
<dbReference type="InParanoid" id="A0A2K1R0B9"/>
<dbReference type="EMBL" id="NKHZ01000018">
    <property type="protein sequence ID" value="PNS20741.1"/>
    <property type="molecule type" value="Genomic_DNA"/>
</dbReference>
<dbReference type="InterPro" id="IPR010684">
    <property type="entry name" value="RNA_pol_II_trans_fac_SIII_A"/>
</dbReference>
<dbReference type="Proteomes" id="UP000243797">
    <property type="component" value="Unassembled WGS sequence"/>
</dbReference>
<evidence type="ECO:0000313" key="3">
    <source>
        <dbReference type="Proteomes" id="UP000243797"/>
    </source>
</evidence>
<sequence>MASSTGLSESNIMGAPTLVSMSRRTAVKHVDDIMTFADLAPHLLPPIIRKVSSPKQLRDLEIDSPQIVGLPATVEQWKAFIRRDIPNWEKKTLEPKNPALWWKVYRKLKREDEADQKVAEERLKQALGKQAAQKESNKSTILHSVLPEARSSIKHLESGVNRKTVGMDALKALRRQTAHSAMSRSIAHKFKGSVTASRSAQPVRPAHLDMAANRGTVSAAPSKMVQEYARKAGTSSSALPSTASRAVPAATFSRAPRPQMRNPFKSTVAANRSNQEALNLAIKIEKQNELRQAEAARRIAASKAEGASPPAPPTSRPVVTGTSSSALSPEKVKTTSTLSSGRSEEKSRSPQPPVEEMIKASSSASVPAPGKRKAPNIFMAQKKRKLG</sequence>
<dbReference type="STRING" id="2082308.A0A2K1R0B9"/>
<evidence type="ECO:0000313" key="2">
    <source>
        <dbReference type="EMBL" id="PNS20741.1"/>
    </source>
</evidence>
<dbReference type="GO" id="GO:0070449">
    <property type="term" value="C:elongin complex"/>
    <property type="evidence" value="ECO:0007669"/>
    <property type="project" value="InterPro"/>
</dbReference>